<feature type="compositionally biased region" description="Polar residues" evidence="1">
    <location>
        <begin position="80"/>
        <end position="107"/>
    </location>
</feature>
<dbReference type="AlphaFoldDB" id="A0A3P7JIS5"/>
<organism evidence="2 3">
    <name type="scientific">Strongylus vulgaris</name>
    <name type="common">Blood worm</name>
    <dbReference type="NCBI Taxonomy" id="40348"/>
    <lineage>
        <taxon>Eukaryota</taxon>
        <taxon>Metazoa</taxon>
        <taxon>Ecdysozoa</taxon>
        <taxon>Nematoda</taxon>
        <taxon>Chromadorea</taxon>
        <taxon>Rhabditida</taxon>
        <taxon>Rhabditina</taxon>
        <taxon>Rhabditomorpha</taxon>
        <taxon>Strongyloidea</taxon>
        <taxon>Strongylidae</taxon>
        <taxon>Strongylus</taxon>
    </lineage>
</organism>
<protein>
    <submittedName>
        <fullName evidence="2">Uncharacterized protein</fullName>
    </submittedName>
</protein>
<sequence>MHSRALNLHIVQVVRRLVTTVSDLLSQEHPSAPNLTSLRTKSSRLRRRPDWMDNEDFVIVDDRKNRRDITNDHPVLRVYNSAQSLPSHSSAKSVGSESNESGTTTPTLPKESHTPANQYFSVPVSRQRRSPASLLDSGGNLSNRRKQNLNAINDVEDNLTILFKNGKPSKVDDLAMVPVYLSSAQKQLFFSSLKQIHPDEPDGKHVCSQCNEVVPNLKLISLPYLPRLQEGRRHMVTHIRVMRLRCSLCGAGSFFCTDLRVHLMEGYCEKLHRAPEGVVDLERHPCMTKEQVCEIFL</sequence>
<feature type="region of interest" description="Disordered" evidence="1">
    <location>
        <begin position="79"/>
        <end position="145"/>
    </location>
</feature>
<evidence type="ECO:0000256" key="1">
    <source>
        <dbReference type="SAM" id="MobiDB-lite"/>
    </source>
</evidence>
<proteinExistence type="predicted"/>
<keyword evidence="3" id="KW-1185">Reference proteome</keyword>
<dbReference type="Proteomes" id="UP000270094">
    <property type="component" value="Unassembled WGS sequence"/>
</dbReference>
<dbReference type="OrthoDB" id="10066279at2759"/>
<accession>A0A3P7JIS5</accession>
<evidence type="ECO:0000313" key="3">
    <source>
        <dbReference type="Proteomes" id="UP000270094"/>
    </source>
</evidence>
<dbReference type="EMBL" id="UYYB01101369">
    <property type="protein sequence ID" value="VDM78234.1"/>
    <property type="molecule type" value="Genomic_DNA"/>
</dbReference>
<reference evidence="2 3" key="1">
    <citation type="submission" date="2018-11" db="EMBL/GenBank/DDBJ databases">
        <authorList>
            <consortium name="Pathogen Informatics"/>
        </authorList>
    </citation>
    <scope>NUCLEOTIDE SEQUENCE [LARGE SCALE GENOMIC DNA]</scope>
</reference>
<gene>
    <name evidence="2" type="ORF">SVUK_LOCUS13232</name>
</gene>
<name>A0A3P7JIS5_STRVU</name>
<evidence type="ECO:0000313" key="2">
    <source>
        <dbReference type="EMBL" id="VDM78234.1"/>
    </source>
</evidence>